<feature type="domain" description="GMT-like wHTH" evidence="1">
    <location>
        <begin position="310"/>
        <end position="392"/>
    </location>
</feature>
<name>A0ABY6JR22_9GAMM</name>
<keyword evidence="3" id="KW-1185">Reference proteome</keyword>
<dbReference type="NCBIfam" id="TIGR04474">
    <property type="entry name" value="tcm_partner"/>
    <property type="match status" value="1"/>
</dbReference>
<evidence type="ECO:0000259" key="1">
    <source>
        <dbReference type="Pfam" id="PF22560"/>
    </source>
</evidence>
<dbReference type="Proteomes" id="UP001163082">
    <property type="component" value="Chromosome"/>
</dbReference>
<accession>A0ABY6JR22</accession>
<reference evidence="2 3" key="1">
    <citation type="journal article" date="2022" name="Antonie Van Leeuwenhoek">
        <title>Whole genome sequencing of the halophilic Halomonas qaidamensis XH36, a novel species strain with high ectoine production.</title>
        <authorList>
            <person name="Zhang T."/>
            <person name="Cui T."/>
            <person name="Cao Y."/>
            <person name="Li Y."/>
            <person name="Li F."/>
            <person name="Zhu D."/>
            <person name="Xing J."/>
        </authorList>
    </citation>
    <scope>NUCLEOTIDE SEQUENCE [LARGE SCALE GENOMIC DNA]</scope>
    <source>
        <strain evidence="2 3">XH36</strain>
    </source>
</reference>
<dbReference type="Pfam" id="PF22560">
    <property type="entry name" value="GMT-wHTH"/>
    <property type="match status" value="1"/>
</dbReference>
<evidence type="ECO:0000313" key="2">
    <source>
        <dbReference type="EMBL" id="UYV18977.1"/>
    </source>
</evidence>
<protein>
    <submittedName>
        <fullName evidence="2">Three-Cys-motif partner protein TcmP</fullName>
    </submittedName>
</protein>
<sequence length="420" mass="48377">MPSKNGYDWSDFNLPPIIDQHSIAKHEVICDYLKRYIRVFTKNPTIEKFRINLIDGFAGGGRYRLPDTSDIVPGSPLLLLRTMKEAEAEVNASGRRKYFQIDANYYFVEIDEAAFRHLEFSLNEHGYSSRDKIKSLKTGFLDALPDIIADIKRRQRSPRNIFILDQYGYKDVPANTIRSIFKEFPKSTEVILTFSTDSLINYMSNDPRYVSLLAKINLEGLLEKPELQSRKDVSRSRLLIEQLLYEEIKEQCGASFLTPFFIVSPKSNRSYWLIHLSSHPTARNEMLLTHWGSQNTFEHHGGDGLNMMLGYNPTLEALANQETFDFYFDDDANKRVIAALLEEIPKYIGRREGLNVQDLIFDTCNNSPATLSQYKEALFTLQSSKILKILTSSNQQRRVADTINFEDQIVISKQLIFLLP</sequence>
<dbReference type="InterPro" id="IPR031009">
    <property type="entry name" value="Tcm_partner"/>
</dbReference>
<organism evidence="2 3">
    <name type="scientific">Halomonas qaidamensis</name>
    <dbReference type="NCBI Taxonomy" id="2866211"/>
    <lineage>
        <taxon>Bacteria</taxon>
        <taxon>Pseudomonadati</taxon>
        <taxon>Pseudomonadota</taxon>
        <taxon>Gammaproteobacteria</taxon>
        <taxon>Oceanospirillales</taxon>
        <taxon>Halomonadaceae</taxon>
        <taxon>Halomonas</taxon>
    </lineage>
</organism>
<proteinExistence type="predicted"/>
<dbReference type="EMBL" id="CP080627">
    <property type="protein sequence ID" value="UYV18977.1"/>
    <property type="molecule type" value="Genomic_DNA"/>
</dbReference>
<dbReference type="RefSeq" id="WP_264429577.1">
    <property type="nucleotide sequence ID" value="NZ_CP080627.1"/>
</dbReference>
<evidence type="ECO:0000313" key="3">
    <source>
        <dbReference type="Proteomes" id="UP001163082"/>
    </source>
</evidence>
<gene>
    <name evidence="2" type="ORF">K1Y77_16275</name>
</gene>
<dbReference type="InterPro" id="IPR054339">
    <property type="entry name" value="GMT_wHTH"/>
</dbReference>